<gene>
    <name evidence="13" type="ORF">MMF93_27080</name>
</gene>
<dbReference type="SUPFAM" id="SSF53335">
    <property type="entry name" value="S-adenosyl-L-methionine-dependent methyltransferases"/>
    <property type="match status" value="1"/>
</dbReference>
<evidence type="ECO:0000256" key="11">
    <source>
        <dbReference type="ARBA" id="ARBA00031350"/>
    </source>
</evidence>
<reference evidence="13 14" key="1">
    <citation type="journal article" date="2023" name="Microbiol. Spectr.">
        <title>Synergy between Genome Mining, Metabolomics, and Bioinformatics Uncovers Antibacterial Chlorinated Carbazole Alkaloids and Their Biosynthetic Gene Cluster from Streptomyces tubbatahanensis sp. nov., a Novel Actinomycete Isolated from Sulu Sea, Philippines.</title>
        <authorList>
            <person name="Tenebro C.P."/>
            <person name="Trono D.J.V.L."/>
            <person name="Balida L.A.P."/>
            <person name="Bayog L.K.A."/>
            <person name="Bruna J.R."/>
            <person name="Sabido E.M."/>
            <person name="Caspe D.P.C."/>
            <person name="de Los Santos E.L.C."/>
            <person name="Saludes J.P."/>
            <person name="Dalisay D.S."/>
        </authorList>
    </citation>
    <scope>NUCLEOTIDE SEQUENCE [LARGE SCALE GENOMIC DNA]</scope>
    <source>
        <strain evidence="13 14">DSD3025</strain>
    </source>
</reference>
<dbReference type="Gene3D" id="3.40.50.150">
    <property type="entry name" value="Vaccinia Virus protein VP39"/>
    <property type="match status" value="1"/>
</dbReference>
<evidence type="ECO:0000256" key="12">
    <source>
        <dbReference type="SAM" id="MobiDB-lite"/>
    </source>
</evidence>
<keyword evidence="5" id="KW-0963">Cytoplasm</keyword>
<evidence type="ECO:0000256" key="2">
    <source>
        <dbReference type="ARBA" id="ARBA00005369"/>
    </source>
</evidence>
<dbReference type="Pfam" id="PF01135">
    <property type="entry name" value="PCMT"/>
    <property type="match status" value="1"/>
</dbReference>
<evidence type="ECO:0000256" key="1">
    <source>
        <dbReference type="ARBA" id="ARBA00004496"/>
    </source>
</evidence>
<feature type="region of interest" description="Disordered" evidence="12">
    <location>
        <begin position="378"/>
        <end position="402"/>
    </location>
</feature>
<name>A0ABY3XYS2_9ACTN</name>
<dbReference type="RefSeq" id="WP_242755549.1">
    <property type="nucleotide sequence ID" value="NZ_CP093846.1"/>
</dbReference>
<dbReference type="EMBL" id="CP093846">
    <property type="protein sequence ID" value="UNS99704.1"/>
    <property type="molecule type" value="Genomic_DNA"/>
</dbReference>
<protein>
    <recommendedName>
        <fullName evidence="4">Protein-L-isoaspartate O-methyltransferase</fullName>
        <ecNumber evidence="3">2.1.1.77</ecNumber>
    </recommendedName>
    <alternativeName>
        <fullName evidence="11">L-isoaspartyl protein carboxyl methyltransferase</fullName>
    </alternativeName>
    <alternativeName>
        <fullName evidence="9">Protein L-isoaspartyl methyltransferase</fullName>
    </alternativeName>
    <alternativeName>
        <fullName evidence="10">Protein-beta-aspartate methyltransferase</fullName>
    </alternativeName>
</protein>
<dbReference type="EC" id="2.1.1.77" evidence="3"/>
<dbReference type="CDD" id="cd02440">
    <property type="entry name" value="AdoMet_MTases"/>
    <property type="match status" value="1"/>
</dbReference>
<dbReference type="InterPro" id="IPR000682">
    <property type="entry name" value="PCMT"/>
</dbReference>
<keyword evidence="13" id="KW-0689">Ribosomal protein</keyword>
<keyword evidence="6 13" id="KW-0489">Methyltransferase</keyword>
<keyword evidence="14" id="KW-1185">Reference proteome</keyword>
<proteinExistence type="inferred from homology"/>
<dbReference type="GO" id="GO:0032259">
    <property type="term" value="P:methylation"/>
    <property type="evidence" value="ECO:0007669"/>
    <property type="project" value="UniProtKB-KW"/>
</dbReference>
<dbReference type="PANTHER" id="PTHR11579:SF0">
    <property type="entry name" value="PROTEIN-L-ISOASPARTATE(D-ASPARTATE) O-METHYLTRANSFERASE"/>
    <property type="match status" value="1"/>
</dbReference>
<sequence>MVARLEANGDLGPGLVREALLALDREVLMPQAYVRRSAPGEKPVRRDLLDWSEPQDRRELLAVLYGGDSVLIQHEGEPLLGRPRRGRHDGSITSMSTTMRLTSSLLQELDLRPGHRVLDVGTGAGVTSAVACYVCGADVVTLDRDPHVSAAARARLGALGYRPDVVSGSGEYGWPERGPYDRILLTFALPYVPQPCVEQLAPGGKLLVNVVTTSPSWPALAVVTRSPGGRIHAQLRAVEFAHLAGHGIKRIHLPAPLRERLETGQACDLSASRSFRSDQAPPAEEAGGFWLALDALHPGLVRHWGVEGLALGAPDCGSWMTARPDGTGSWSVATSGPRDIWSEIHQTAARWQAAGAPAVYHLTLEEGGEQRVSAGHGTHALGWRLPPPSAPADHTTSQETTT</sequence>
<dbReference type="PANTHER" id="PTHR11579">
    <property type="entry name" value="PROTEIN-L-ISOASPARTATE O-METHYLTRANSFERASE"/>
    <property type="match status" value="1"/>
</dbReference>
<dbReference type="Proteomes" id="UP001202244">
    <property type="component" value="Chromosome"/>
</dbReference>
<evidence type="ECO:0000313" key="13">
    <source>
        <dbReference type="EMBL" id="UNS99704.1"/>
    </source>
</evidence>
<comment type="subcellular location">
    <subcellularLocation>
        <location evidence="1">Cytoplasm</location>
    </subcellularLocation>
</comment>
<dbReference type="GO" id="GO:0005840">
    <property type="term" value="C:ribosome"/>
    <property type="evidence" value="ECO:0007669"/>
    <property type="project" value="UniProtKB-KW"/>
</dbReference>
<evidence type="ECO:0000256" key="10">
    <source>
        <dbReference type="ARBA" id="ARBA00031323"/>
    </source>
</evidence>
<evidence type="ECO:0000256" key="4">
    <source>
        <dbReference type="ARBA" id="ARBA00013346"/>
    </source>
</evidence>
<evidence type="ECO:0000256" key="6">
    <source>
        <dbReference type="ARBA" id="ARBA00022603"/>
    </source>
</evidence>
<keyword evidence="8" id="KW-0949">S-adenosyl-L-methionine</keyword>
<evidence type="ECO:0000256" key="9">
    <source>
        <dbReference type="ARBA" id="ARBA00030757"/>
    </source>
</evidence>
<keyword evidence="7" id="KW-0808">Transferase</keyword>
<comment type="similarity">
    <text evidence="2">Belongs to the methyltransferase superfamily. L-isoaspartyl/D-aspartyl protein methyltransferase family.</text>
</comment>
<dbReference type="InterPro" id="IPR029063">
    <property type="entry name" value="SAM-dependent_MTases_sf"/>
</dbReference>
<organism evidence="13 14">
    <name type="scientific">Streptomyces tubbatahanensis</name>
    <dbReference type="NCBI Taxonomy" id="2923272"/>
    <lineage>
        <taxon>Bacteria</taxon>
        <taxon>Bacillati</taxon>
        <taxon>Actinomycetota</taxon>
        <taxon>Actinomycetes</taxon>
        <taxon>Kitasatosporales</taxon>
        <taxon>Streptomycetaceae</taxon>
        <taxon>Streptomyces</taxon>
    </lineage>
</organism>
<evidence type="ECO:0000256" key="5">
    <source>
        <dbReference type="ARBA" id="ARBA00022490"/>
    </source>
</evidence>
<evidence type="ECO:0000256" key="8">
    <source>
        <dbReference type="ARBA" id="ARBA00022691"/>
    </source>
</evidence>
<accession>A0ABY3XYS2</accession>
<evidence type="ECO:0000313" key="14">
    <source>
        <dbReference type="Proteomes" id="UP001202244"/>
    </source>
</evidence>
<keyword evidence="13" id="KW-0687">Ribonucleoprotein</keyword>
<evidence type="ECO:0000256" key="3">
    <source>
        <dbReference type="ARBA" id="ARBA00011890"/>
    </source>
</evidence>
<evidence type="ECO:0000256" key="7">
    <source>
        <dbReference type="ARBA" id="ARBA00022679"/>
    </source>
</evidence>
<dbReference type="GO" id="GO:0008168">
    <property type="term" value="F:methyltransferase activity"/>
    <property type="evidence" value="ECO:0007669"/>
    <property type="project" value="UniProtKB-KW"/>
</dbReference>